<evidence type="ECO:0000256" key="5">
    <source>
        <dbReference type="ARBA" id="ARBA00022970"/>
    </source>
</evidence>
<dbReference type="InterPro" id="IPR003439">
    <property type="entry name" value="ABC_transporter-like_ATP-bd"/>
</dbReference>
<dbReference type="PANTHER" id="PTHR43820:SF4">
    <property type="entry name" value="HIGH-AFFINITY BRANCHED-CHAIN AMINO ACID TRANSPORT ATP-BINDING PROTEIN LIVF"/>
    <property type="match status" value="1"/>
</dbReference>
<evidence type="ECO:0000256" key="1">
    <source>
        <dbReference type="ARBA" id="ARBA00005417"/>
    </source>
</evidence>
<dbReference type="OrthoDB" id="9776369at2"/>
<dbReference type="Gene3D" id="3.40.50.300">
    <property type="entry name" value="P-loop containing nucleotide triphosphate hydrolases"/>
    <property type="match status" value="1"/>
</dbReference>
<dbReference type="Pfam" id="PF00005">
    <property type="entry name" value="ABC_tran"/>
    <property type="match status" value="1"/>
</dbReference>
<dbReference type="InterPro" id="IPR030660">
    <property type="entry name" value="ABC_branched_ATPase_LivF/BraG"/>
</dbReference>
<dbReference type="CDD" id="cd03224">
    <property type="entry name" value="ABC_TM1139_LivF_branched"/>
    <property type="match status" value="1"/>
</dbReference>
<dbReference type="InterPro" id="IPR017871">
    <property type="entry name" value="ABC_transporter-like_CS"/>
</dbReference>
<dbReference type="InterPro" id="IPR027417">
    <property type="entry name" value="P-loop_NTPase"/>
</dbReference>
<dbReference type="InterPro" id="IPR032823">
    <property type="entry name" value="BCA_ABC_TP_C"/>
</dbReference>
<dbReference type="GO" id="GO:0005524">
    <property type="term" value="F:ATP binding"/>
    <property type="evidence" value="ECO:0007669"/>
    <property type="project" value="UniProtKB-KW"/>
</dbReference>
<dbReference type="InterPro" id="IPR003593">
    <property type="entry name" value="AAA+_ATPase"/>
</dbReference>
<organism evidence="7 8">
    <name type="scientific">Thermomicrobium roseum (strain ATCC 27502 / DSM 5159 / P-2)</name>
    <dbReference type="NCBI Taxonomy" id="309801"/>
    <lineage>
        <taxon>Bacteria</taxon>
        <taxon>Pseudomonadati</taxon>
        <taxon>Thermomicrobiota</taxon>
        <taxon>Thermomicrobia</taxon>
        <taxon>Thermomicrobiales</taxon>
        <taxon>Thermomicrobiaceae</taxon>
        <taxon>Thermomicrobium</taxon>
    </lineage>
</organism>
<dbReference type="GO" id="GO:0016887">
    <property type="term" value="F:ATP hydrolysis activity"/>
    <property type="evidence" value="ECO:0007669"/>
    <property type="project" value="InterPro"/>
</dbReference>
<dbReference type="SUPFAM" id="SSF52540">
    <property type="entry name" value="P-loop containing nucleoside triphosphate hydrolases"/>
    <property type="match status" value="1"/>
</dbReference>
<dbReference type="Proteomes" id="UP000000447">
    <property type="component" value="Plasmid unnamed"/>
</dbReference>
<evidence type="ECO:0000256" key="2">
    <source>
        <dbReference type="ARBA" id="ARBA00022448"/>
    </source>
</evidence>
<sequence>MPLLELQRVHVHYGPIQALKGISLTVESGEIVTLLGANGAGKTSTLRAISGLVRPSAGRILLQDVDLTHRKPHEIVALGVGHVPEGRRIFPRLSVEENLRLGAFTVRDRAEIARRQEYVFSLFPRLAERRHQAGGTLSGGEQQMLAIGRALMMQPRILLLDEPSMGLAPVLVESIFEVIQRLNRDGTTILLVEQNARMALEVAHRGYVLETGRIVLSGPAAELAADPRVQAAYLGAA</sequence>
<evidence type="ECO:0000313" key="8">
    <source>
        <dbReference type="Proteomes" id="UP000000447"/>
    </source>
</evidence>
<evidence type="ECO:0000259" key="6">
    <source>
        <dbReference type="PROSITE" id="PS50893"/>
    </source>
</evidence>
<geneLocation type="plasmid" evidence="8">
    <name>Tros</name>
</geneLocation>
<dbReference type="PIRSF" id="PIRSF039137">
    <property type="entry name" value="ABC_branched_ATPase"/>
    <property type="match status" value="1"/>
</dbReference>
<gene>
    <name evidence="7" type="ordered locus">trd_A0638</name>
</gene>
<evidence type="ECO:0000256" key="3">
    <source>
        <dbReference type="ARBA" id="ARBA00022741"/>
    </source>
</evidence>
<dbReference type="GO" id="GO:0015807">
    <property type="term" value="P:L-amino acid transport"/>
    <property type="evidence" value="ECO:0007669"/>
    <property type="project" value="TreeGrafter"/>
</dbReference>
<dbReference type="AlphaFoldDB" id="B9L4C4"/>
<keyword evidence="5" id="KW-0029">Amino-acid transport</keyword>
<reference evidence="7 8" key="1">
    <citation type="journal article" date="2009" name="PLoS ONE">
        <title>Complete genome sequence of the aerobic CO-oxidizing thermophile Thermomicrobium roseum.</title>
        <authorList>
            <person name="Wu D."/>
            <person name="Raymond J."/>
            <person name="Wu M."/>
            <person name="Chatterji S."/>
            <person name="Ren Q."/>
            <person name="Graham J.E."/>
            <person name="Bryant D.A."/>
            <person name="Robb F."/>
            <person name="Colman A."/>
            <person name="Tallon L.J."/>
            <person name="Badger J.H."/>
            <person name="Madupu R."/>
            <person name="Ward N.L."/>
            <person name="Eisen J.A."/>
        </authorList>
    </citation>
    <scope>NUCLEOTIDE SEQUENCE [LARGE SCALE GENOMIC DNA]</scope>
    <source>
        <strain evidence="8">ATCC 27502 / DSM 5159 / P-2</strain>
        <plasmid evidence="7">unnamed</plasmid>
    </source>
</reference>
<accession>B9L4C4</accession>
<dbReference type="SMART" id="SM00382">
    <property type="entry name" value="AAA"/>
    <property type="match status" value="1"/>
</dbReference>
<keyword evidence="2" id="KW-0813">Transport</keyword>
<dbReference type="PROSITE" id="PS50893">
    <property type="entry name" value="ABC_TRANSPORTER_2"/>
    <property type="match status" value="1"/>
</dbReference>
<dbReference type="InterPro" id="IPR052156">
    <property type="entry name" value="BCAA_Transport_ATP-bd_LivF"/>
</dbReference>
<comment type="similarity">
    <text evidence="1">Belongs to the ABC transporter superfamily.</text>
</comment>
<dbReference type="GO" id="GO:0015658">
    <property type="term" value="F:branched-chain amino acid transmembrane transporter activity"/>
    <property type="evidence" value="ECO:0007669"/>
    <property type="project" value="InterPro"/>
</dbReference>
<keyword evidence="7" id="KW-0614">Plasmid</keyword>
<protein>
    <submittedName>
        <fullName evidence="7">High-affinity branched-chain amino acid transport ATP-binding proteinlivF (LIV-I protein F)</fullName>
    </submittedName>
</protein>
<dbReference type="PROSITE" id="PS00211">
    <property type="entry name" value="ABC_TRANSPORTER_1"/>
    <property type="match status" value="1"/>
</dbReference>
<keyword evidence="4 7" id="KW-0067">ATP-binding</keyword>
<dbReference type="eggNOG" id="COG0410">
    <property type="taxonomic scope" value="Bacteria"/>
</dbReference>
<keyword evidence="3" id="KW-0547">Nucleotide-binding</keyword>
<dbReference type="EMBL" id="CP001276">
    <property type="protein sequence ID" value="ACM07220.1"/>
    <property type="molecule type" value="Genomic_DNA"/>
</dbReference>
<feature type="domain" description="ABC transporter" evidence="6">
    <location>
        <begin position="4"/>
        <end position="236"/>
    </location>
</feature>
<proteinExistence type="inferred from homology"/>
<dbReference type="HOGENOM" id="CLU_000604_1_2_0"/>
<name>B9L4C4_THERP</name>
<evidence type="ECO:0000256" key="4">
    <source>
        <dbReference type="ARBA" id="ARBA00022840"/>
    </source>
</evidence>
<dbReference type="Pfam" id="PF12399">
    <property type="entry name" value="BCA_ABC_TP_C"/>
    <property type="match status" value="1"/>
</dbReference>
<dbReference type="KEGG" id="tro:trd_A0638"/>
<evidence type="ECO:0000313" key="7">
    <source>
        <dbReference type="EMBL" id="ACM07220.1"/>
    </source>
</evidence>
<dbReference type="PANTHER" id="PTHR43820">
    <property type="entry name" value="HIGH-AFFINITY BRANCHED-CHAIN AMINO ACID TRANSPORT ATP-BINDING PROTEIN LIVF"/>
    <property type="match status" value="1"/>
</dbReference>
<dbReference type="RefSeq" id="WP_012643207.1">
    <property type="nucleotide sequence ID" value="NC_011961.1"/>
</dbReference>
<keyword evidence="8" id="KW-1185">Reference proteome</keyword>